<proteinExistence type="predicted"/>
<name>A0A2I0V9E3_9ASPA</name>
<reference evidence="2 3" key="1">
    <citation type="journal article" date="2016" name="Sci. Rep.">
        <title>The Dendrobium catenatum Lindl. genome sequence provides insights into polysaccharide synthase, floral development and adaptive evolution.</title>
        <authorList>
            <person name="Zhang G.Q."/>
            <person name="Xu Q."/>
            <person name="Bian C."/>
            <person name="Tsai W.C."/>
            <person name="Yeh C.M."/>
            <person name="Liu K.W."/>
            <person name="Yoshida K."/>
            <person name="Zhang L.S."/>
            <person name="Chang S.B."/>
            <person name="Chen F."/>
            <person name="Shi Y."/>
            <person name="Su Y.Y."/>
            <person name="Zhang Y.Q."/>
            <person name="Chen L.J."/>
            <person name="Yin Y."/>
            <person name="Lin M."/>
            <person name="Huang H."/>
            <person name="Deng H."/>
            <person name="Wang Z.W."/>
            <person name="Zhu S.L."/>
            <person name="Zhao X."/>
            <person name="Deng C."/>
            <person name="Niu S.C."/>
            <person name="Huang J."/>
            <person name="Wang M."/>
            <person name="Liu G.H."/>
            <person name="Yang H.J."/>
            <person name="Xiao X.J."/>
            <person name="Hsiao Y.Y."/>
            <person name="Wu W.L."/>
            <person name="Chen Y.Y."/>
            <person name="Mitsuda N."/>
            <person name="Ohme-Takagi M."/>
            <person name="Luo Y.B."/>
            <person name="Van de Peer Y."/>
            <person name="Liu Z.J."/>
        </authorList>
    </citation>
    <scope>NUCLEOTIDE SEQUENCE [LARGE SCALE GENOMIC DNA]</scope>
    <source>
        <tissue evidence="2">The whole plant</tissue>
    </source>
</reference>
<dbReference type="EMBL" id="KZ504019">
    <property type="protein sequence ID" value="PKU60028.1"/>
    <property type="molecule type" value="Genomic_DNA"/>
</dbReference>
<evidence type="ECO:0000313" key="3">
    <source>
        <dbReference type="Proteomes" id="UP000233837"/>
    </source>
</evidence>
<evidence type="ECO:0000259" key="1">
    <source>
        <dbReference type="Pfam" id="PF13966"/>
    </source>
</evidence>
<feature type="domain" description="Reverse transcriptase zinc-binding" evidence="1">
    <location>
        <begin position="287"/>
        <end position="361"/>
    </location>
</feature>
<sequence>MNFLDLFEKVSGLPFNKNKCYFITSKRIPNDRLLSISNLTGFNQAQMPIKYLGVPLFVGRGKYFLFDDLITSVHNRLLSWKSNFLSFGGRIVLIKSVLCTFPVYSFQSIFPTQTVCDRLHKIINKFFWRGTSSSAKIHWAAWDKCCGVLEEGGLGCKKFMDLAKAFSFRLWYKLHANVNLWANFMTAKYCNSKHPTNCFSKQGDSRVWKRLCRIKWEAEAFIFWGIGGGNTFSGKIVGLVNILLIPFSIKFLANEVPDCIIQRIGNLLINTASRDILLCDLSKDGGFLLKSAWHTFRVKNNKDTIFLNIWHKSIPTTISVFVWRILHRFIPTDDNLIKKGCILPSKCQCCFHKESTHHVFYRVLLLLELRFISMICFN</sequence>
<dbReference type="AlphaFoldDB" id="A0A2I0V9E3"/>
<gene>
    <name evidence="2" type="ORF">MA16_Dca016762</name>
</gene>
<protein>
    <submittedName>
        <fullName evidence="2">Ribonuclease H protein</fullName>
    </submittedName>
</protein>
<dbReference type="InterPro" id="IPR026960">
    <property type="entry name" value="RVT-Znf"/>
</dbReference>
<dbReference type="Pfam" id="PF13966">
    <property type="entry name" value="zf-RVT"/>
    <property type="match status" value="1"/>
</dbReference>
<dbReference type="PANTHER" id="PTHR33116:SF80">
    <property type="entry name" value="REVERSE TRANSCRIPTASE ZINC-BINDING DOMAIN-CONTAINING PROTEIN"/>
    <property type="match status" value="1"/>
</dbReference>
<evidence type="ECO:0000313" key="2">
    <source>
        <dbReference type="EMBL" id="PKU60028.1"/>
    </source>
</evidence>
<keyword evidence="3" id="KW-1185">Reference proteome</keyword>
<organism evidence="2 3">
    <name type="scientific">Dendrobium catenatum</name>
    <dbReference type="NCBI Taxonomy" id="906689"/>
    <lineage>
        <taxon>Eukaryota</taxon>
        <taxon>Viridiplantae</taxon>
        <taxon>Streptophyta</taxon>
        <taxon>Embryophyta</taxon>
        <taxon>Tracheophyta</taxon>
        <taxon>Spermatophyta</taxon>
        <taxon>Magnoliopsida</taxon>
        <taxon>Liliopsida</taxon>
        <taxon>Asparagales</taxon>
        <taxon>Orchidaceae</taxon>
        <taxon>Epidendroideae</taxon>
        <taxon>Malaxideae</taxon>
        <taxon>Dendrobiinae</taxon>
        <taxon>Dendrobium</taxon>
    </lineage>
</organism>
<dbReference type="PANTHER" id="PTHR33116">
    <property type="entry name" value="REVERSE TRANSCRIPTASE ZINC-BINDING DOMAIN-CONTAINING PROTEIN-RELATED-RELATED"/>
    <property type="match status" value="1"/>
</dbReference>
<accession>A0A2I0V9E3</accession>
<dbReference type="Proteomes" id="UP000233837">
    <property type="component" value="Unassembled WGS sequence"/>
</dbReference>
<reference evidence="2 3" key="2">
    <citation type="journal article" date="2017" name="Nature">
        <title>The Apostasia genome and the evolution of orchids.</title>
        <authorList>
            <person name="Zhang G.Q."/>
            <person name="Liu K.W."/>
            <person name="Li Z."/>
            <person name="Lohaus R."/>
            <person name="Hsiao Y.Y."/>
            <person name="Niu S.C."/>
            <person name="Wang J.Y."/>
            <person name="Lin Y.C."/>
            <person name="Xu Q."/>
            <person name="Chen L.J."/>
            <person name="Yoshida K."/>
            <person name="Fujiwara S."/>
            <person name="Wang Z.W."/>
            <person name="Zhang Y.Q."/>
            <person name="Mitsuda N."/>
            <person name="Wang M."/>
            <person name="Liu G.H."/>
            <person name="Pecoraro L."/>
            <person name="Huang H.X."/>
            <person name="Xiao X.J."/>
            <person name="Lin M."/>
            <person name="Wu X.Y."/>
            <person name="Wu W.L."/>
            <person name="Chen Y.Y."/>
            <person name="Chang S.B."/>
            <person name="Sakamoto S."/>
            <person name="Ohme-Takagi M."/>
            <person name="Yagi M."/>
            <person name="Zeng S.J."/>
            <person name="Shen C.Y."/>
            <person name="Yeh C.M."/>
            <person name="Luo Y.B."/>
            <person name="Tsai W.C."/>
            <person name="Van de Peer Y."/>
            <person name="Liu Z.J."/>
        </authorList>
    </citation>
    <scope>NUCLEOTIDE SEQUENCE [LARGE SCALE GENOMIC DNA]</scope>
    <source>
        <tissue evidence="2">The whole plant</tissue>
    </source>
</reference>